<keyword evidence="1" id="KW-0812">Transmembrane</keyword>
<evidence type="ECO:0000313" key="2">
    <source>
        <dbReference type="EMBL" id="KKQ35145.1"/>
    </source>
</evidence>
<accession>A0A0G0H9F3</accession>
<evidence type="ECO:0000313" key="3">
    <source>
        <dbReference type="Proteomes" id="UP000034852"/>
    </source>
</evidence>
<keyword evidence="1" id="KW-0472">Membrane</keyword>
<evidence type="ECO:0000256" key="1">
    <source>
        <dbReference type="SAM" id="Phobius"/>
    </source>
</evidence>
<dbReference type="Proteomes" id="UP000034852">
    <property type="component" value="Unassembled WGS sequence"/>
</dbReference>
<keyword evidence="1" id="KW-1133">Transmembrane helix</keyword>
<dbReference type="AlphaFoldDB" id="A0A0G0H9F3"/>
<gene>
    <name evidence="2" type="ORF">US52_C0034G0001</name>
</gene>
<reference evidence="2 3" key="1">
    <citation type="journal article" date="2015" name="Nature">
        <title>rRNA introns, odd ribosomes, and small enigmatic genomes across a large radiation of phyla.</title>
        <authorList>
            <person name="Brown C.T."/>
            <person name="Hug L.A."/>
            <person name="Thomas B.C."/>
            <person name="Sharon I."/>
            <person name="Castelle C.J."/>
            <person name="Singh A."/>
            <person name="Wilkins M.J."/>
            <person name="Williams K.H."/>
            <person name="Banfield J.F."/>
        </authorList>
    </citation>
    <scope>NUCLEOTIDE SEQUENCE [LARGE SCALE GENOMIC DNA]</scope>
</reference>
<protein>
    <submittedName>
        <fullName evidence="2">Uncharacterized protein</fullName>
    </submittedName>
</protein>
<comment type="caution">
    <text evidence="2">The sequence shown here is derived from an EMBL/GenBank/DDBJ whole genome shotgun (WGS) entry which is preliminary data.</text>
</comment>
<dbReference type="EMBL" id="LBTH01000034">
    <property type="protein sequence ID" value="KKQ35145.1"/>
    <property type="molecule type" value="Genomic_DNA"/>
</dbReference>
<sequence length="83" mass="9500">MSTDPQDIHHKKGKFLPLFLLFVALLTSAVFGVLYFLHGGGNVEEVNANSNVETRPVDKYPEHYMLKHRNHQLLLPGNWKNCL</sequence>
<feature type="transmembrane region" description="Helical" evidence="1">
    <location>
        <begin position="15"/>
        <end position="37"/>
    </location>
</feature>
<proteinExistence type="predicted"/>
<organism evidence="2 3">
    <name type="scientific">candidate division WS6 bacterium GW2011_GWA2_37_6</name>
    <dbReference type="NCBI Taxonomy" id="1619087"/>
    <lineage>
        <taxon>Bacteria</taxon>
        <taxon>Candidatus Dojkabacteria</taxon>
    </lineage>
</organism>
<name>A0A0G0H9F3_9BACT</name>